<dbReference type="Proteomes" id="UP001589814">
    <property type="component" value="Unassembled WGS sequence"/>
</dbReference>
<dbReference type="RefSeq" id="WP_019951234.1">
    <property type="nucleotide sequence ID" value="NZ_JBHLVX010000060.1"/>
</dbReference>
<reference evidence="2 3" key="1">
    <citation type="submission" date="2024-09" db="EMBL/GenBank/DDBJ databases">
        <authorList>
            <person name="Sun Q."/>
            <person name="Mori K."/>
        </authorList>
    </citation>
    <scope>NUCLEOTIDE SEQUENCE [LARGE SCALE GENOMIC DNA]</scope>
    <source>
        <strain evidence="2 3">CCM 7415</strain>
    </source>
</reference>
<evidence type="ECO:0000259" key="1">
    <source>
        <dbReference type="Pfam" id="PF02538"/>
    </source>
</evidence>
<dbReference type="PANTHER" id="PTHR11365:SF23">
    <property type="entry name" value="HYPOTHETICAL 5-OXOPROLINASE (EUROFUNG)-RELATED"/>
    <property type="match status" value="1"/>
</dbReference>
<evidence type="ECO:0000313" key="2">
    <source>
        <dbReference type="EMBL" id="MFC0269598.1"/>
    </source>
</evidence>
<organism evidence="2 3">
    <name type="scientific">Kushneria aurantia</name>
    <dbReference type="NCBI Taxonomy" id="504092"/>
    <lineage>
        <taxon>Bacteria</taxon>
        <taxon>Pseudomonadati</taxon>
        <taxon>Pseudomonadota</taxon>
        <taxon>Gammaproteobacteria</taxon>
        <taxon>Oceanospirillales</taxon>
        <taxon>Halomonadaceae</taxon>
        <taxon>Kushneria</taxon>
    </lineage>
</organism>
<dbReference type="InterPro" id="IPR003692">
    <property type="entry name" value="Hydantoinase_B"/>
</dbReference>
<protein>
    <submittedName>
        <fullName evidence="2">Hydantoinase B/oxoprolinase family protein</fullName>
    </submittedName>
</protein>
<dbReference type="InterPro" id="IPR045079">
    <property type="entry name" value="Oxoprolinase-like"/>
</dbReference>
<name>A0ABV6G7H3_9GAMM</name>
<comment type="caution">
    <text evidence="2">The sequence shown here is derived from an EMBL/GenBank/DDBJ whole genome shotgun (WGS) entry which is preliminary data.</text>
</comment>
<proteinExistence type="predicted"/>
<sequence>MSTSLQVSQQIMWNRLIAVVEEQALTLIRTAFCTSVREAGDLSAGVFDASGRMVAQAVTGTPGHVNTMAETVFHFIDRFDDMAPGDVFVTNDPWLATGHLHDFTVVTPVFRRGRRIGFFASTAHVVDIGGRGFGPDGRELYEEGLLIPPLRMFRTGSVNQDLIDILRGNVRESEQVVGDFFSLAVCNDTGRKRLLEMLDEFDLPDIEELAAFIFENSGRATRERLAALPAGEFRYHMPLDGYDIPIELAVSLHTGSETLHADFSGTSAQSSYGINVPLPYTRAYACYGLKCALAPSIPNNWASLQPFTFSAPDDCILNARRPAPVAARHLLGHLVPDLVLGALRKACPDIPPAEGASALWNLQISAHPTSGSGPSREVLMFNSGGSGARPQLDGLDATAFPSGVMTMPVEVTESVGPLVVWRKELRPDSGGAGRQRGGLGQQIEIAAREGYTLTFNAMFERVGHPARGHDGGGEGSAGVVALDDGTALRAKGRQAIPINRRLVLKLPGGGGYGLPDTRPACTIKKDVEAGYVSERAARQQYPHAFSTAGEE</sequence>
<evidence type="ECO:0000313" key="3">
    <source>
        <dbReference type="Proteomes" id="UP001589814"/>
    </source>
</evidence>
<dbReference type="PANTHER" id="PTHR11365">
    <property type="entry name" value="5-OXOPROLINASE RELATED"/>
    <property type="match status" value="1"/>
</dbReference>
<feature type="domain" description="Hydantoinase B/oxoprolinase" evidence="1">
    <location>
        <begin position="7"/>
        <end position="515"/>
    </location>
</feature>
<dbReference type="EMBL" id="JBHLVX010000060">
    <property type="protein sequence ID" value="MFC0269598.1"/>
    <property type="molecule type" value="Genomic_DNA"/>
</dbReference>
<keyword evidence="3" id="KW-1185">Reference proteome</keyword>
<dbReference type="Pfam" id="PF02538">
    <property type="entry name" value="Hydantoinase_B"/>
    <property type="match status" value="1"/>
</dbReference>
<accession>A0ABV6G7H3</accession>
<gene>
    <name evidence="2" type="ORF">ACFFHW_16645</name>
</gene>